<dbReference type="Pfam" id="PF08284">
    <property type="entry name" value="RVP_2"/>
    <property type="match status" value="1"/>
</dbReference>
<evidence type="ECO:0000313" key="2">
    <source>
        <dbReference type="Proteomes" id="UP000325315"/>
    </source>
</evidence>
<sequence>MRLKGRAPARTYDIRAREEAFSPDVITGTFSLHDTSVVTLIDPGSTHSYICMKLVSSMNIPVDSTEFMIKVLDPLGKHVIVDKVCRNCPLMIKDHWFLANLLLLPFDEFDLILGMDWLTVHNVLVNCGNKFIELRCENGDIIRVESGESDSLPVVISSLVAEKCLRKGYDTYSVAPYRMAPLELKDLKVQLQELMDKDFAGPSYSP</sequence>
<gene>
    <name evidence="1" type="ORF">EPI10_015863</name>
</gene>
<dbReference type="InterPro" id="IPR021109">
    <property type="entry name" value="Peptidase_aspartic_dom_sf"/>
</dbReference>
<name>A0A5B6VLI2_9ROSI</name>
<proteinExistence type="predicted"/>
<dbReference type="InterPro" id="IPR032567">
    <property type="entry name" value="RTL1-rel"/>
</dbReference>
<dbReference type="EMBL" id="SMMG02000006">
    <property type="protein sequence ID" value="KAA3470129.1"/>
    <property type="molecule type" value="Genomic_DNA"/>
</dbReference>
<dbReference type="SUPFAM" id="SSF50630">
    <property type="entry name" value="Acid proteases"/>
    <property type="match status" value="1"/>
</dbReference>
<reference evidence="1" key="1">
    <citation type="submission" date="2019-08" db="EMBL/GenBank/DDBJ databases">
        <authorList>
            <person name="Liu F."/>
        </authorList>
    </citation>
    <scope>NUCLEOTIDE SEQUENCE [LARGE SCALE GENOMIC DNA]</scope>
    <source>
        <strain evidence="1">PA1801</strain>
        <tissue evidence="1">Leaf</tissue>
    </source>
</reference>
<protein>
    <submittedName>
        <fullName evidence="1">DNA/RNA polymerases superfamily protein</fullName>
    </submittedName>
</protein>
<evidence type="ECO:0000313" key="1">
    <source>
        <dbReference type="EMBL" id="KAA3470129.1"/>
    </source>
</evidence>
<dbReference type="PANTHER" id="PTHR15503:SF45">
    <property type="entry name" value="RNA-DIRECTED DNA POLYMERASE HOMOLOG"/>
    <property type="match status" value="1"/>
</dbReference>
<dbReference type="Gene3D" id="2.40.70.10">
    <property type="entry name" value="Acid Proteases"/>
    <property type="match status" value="1"/>
</dbReference>
<dbReference type="CDD" id="cd00303">
    <property type="entry name" value="retropepsin_like"/>
    <property type="match status" value="1"/>
</dbReference>
<comment type="caution">
    <text evidence="1">The sequence shown here is derived from an EMBL/GenBank/DDBJ whole genome shotgun (WGS) entry which is preliminary data.</text>
</comment>
<accession>A0A5B6VLI2</accession>
<keyword evidence="2" id="KW-1185">Reference proteome</keyword>
<dbReference type="AlphaFoldDB" id="A0A5B6VLI2"/>
<dbReference type="Proteomes" id="UP000325315">
    <property type="component" value="Unassembled WGS sequence"/>
</dbReference>
<organism evidence="1 2">
    <name type="scientific">Gossypium australe</name>
    <dbReference type="NCBI Taxonomy" id="47621"/>
    <lineage>
        <taxon>Eukaryota</taxon>
        <taxon>Viridiplantae</taxon>
        <taxon>Streptophyta</taxon>
        <taxon>Embryophyta</taxon>
        <taxon>Tracheophyta</taxon>
        <taxon>Spermatophyta</taxon>
        <taxon>Magnoliopsida</taxon>
        <taxon>eudicotyledons</taxon>
        <taxon>Gunneridae</taxon>
        <taxon>Pentapetalae</taxon>
        <taxon>rosids</taxon>
        <taxon>malvids</taxon>
        <taxon>Malvales</taxon>
        <taxon>Malvaceae</taxon>
        <taxon>Malvoideae</taxon>
        <taxon>Gossypium</taxon>
    </lineage>
</organism>
<dbReference type="OrthoDB" id="851428at2759"/>
<dbReference type="PANTHER" id="PTHR15503">
    <property type="entry name" value="LDOC1 RELATED"/>
    <property type="match status" value="1"/>
</dbReference>